<proteinExistence type="predicted"/>
<name>A0A2G9H2Y5_9LAMI</name>
<accession>A0A2G9H2Y5</accession>
<protein>
    <submittedName>
        <fullName evidence="1">Uncharacterized protein</fullName>
    </submittedName>
</protein>
<evidence type="ECO:0000313" key="2">
    <source>
        <dbReference type="Proteomes" id="UP000231279"/>
    </source>
</evidence>
<comment type="caution">
    <text evidence="1">The sequence shown here is derived from an EMBL/GenBank/DDBJ whole genome shotgun (WGS) entry which is preliminary data.</text>
</comment>
<evidence type="ECO:0000313" key="1">
    <source>
        <dbReference type="EMBL" id="PIN11875.1"/>
    </source>
</evidence>
<gene>
    <name evidence="1" type="ORF">CDL12_15513</name>
</gene>
<sequence length="103" mass="12070">MLMVLLIDGKLKKVYLITRWAVQWLPAFNQMITKEHRKSLIQPALTEIRLQSAQMLNQHIGTKRVPDSNLFMSYNPLQKSVLFLIIQSLYQITIKDTLQLFLV</sequence>
<dbReference type="AlphaFoldDB" id="A0A2G9H2Y5"/>
<organism evidence="1 2">
    <name type="scientific">Handroanthus impetiginosus</name>
    <dbReference type="NCBI Taxonomy" id="429701"/>
    <lineage>
        <taxon>Eukaryota</taxon>
        <taxon>Viridiplantae</taxon>
        <taxon>Streptophyta</taxon>
        <taxon>Embryophyta</taxon>
        <taxon>Tracheophyta</taxon>
        <taxon>Spermatophyta</taxon>
        <taxon>Magnoliopsida</taxon>
        <taxon>eudicotyledons</taxon>
        <taxon>Gunneridae</taxon>
        <taxon>Pentapetalae</taxon>
        <taxon>asterids</taxon>
        <taxon>lamiids</taxon>
        <taxon>Lamiales</taxon>
        <taxon>Bignoniaceae</taxon>
        <taxon>Crescentiina</taxon>
        <taxon>Tabebuia alliance</taxon>
        <taxon>Handroanthus</taxon>
    </lineage>
</organism>
<dbReference type="EMBL" id="NKXS01002836">
    <property type="protein sequence ID" value="PIN11875.1"/>
    <property type="molecule type" value="Genomic_DNA"/>
</dbReference>
<dbReference type="Proteomes" id="UP000231279">
    <property type="component" value="Unassembled WGS sequence"/>
</dbReference>
<reference evidence="2" key="1">
    <citation type="journal article" date="2018" name="Gigascience">
        <title>Genome assembly of the Pink Ipe (Handroanthus impetiginosus, Bignoniaceae), a highly valued, ecologically keystone Neotropical timber forest tree.</title>
        <authorList>
            <person name="Silva-Junior O.B."/>
            <person name="Grattapaglia D."/>
            <person name="Novaes E."/>
            <person name="Collevatti R.G."/>
        </authorList>
    </citation>
    <scope>NUCLEOTIDE SEQUENCE [LARGE SCALE GENOMIC DNA]</scope>
    <source>
        <strain evidence="2">cv. UFG-1</strain>
    </source>
</reference>
<keyword evidence="2" id="KW-1185">Reference proteome</keyword>